<feature type="transmembrane region" description="Helical" evidence="1">
    <location>
        <begin position="26"/>
        <end position="47"/>
    </location>
</feature>
<evidence type="ECO:0000256" key="1">
    <source>
        <dbReference type="SAM" id="Phobius"/>
    </source>
</evidence>
<dbReference type="RefSeq" id="WP_202095057.1">
    <property type="nucleotide sequence ID" value="NZ_CP061035.1"/>
</dbReference>
<evidence type="ECO:0000313" key="2">
    <source>
        <dbReference type="EMBL" id="QQV78126.1"/>
    </source>
</evidence>
<protein>
    <submittedName>
        <fullName evidence="2">Uncharacterized protein</fullName>
    </submittedName>
</protein>
<keyword evidence="3" id="KW-1185">Reference proteome</keyword>
<gene>
    <name evidence="2" type="ORF">H5J25_05235</name>
</gene>
<dbReference type="EMBL" id="CP061035">
    <property type="protein sequence ID" value="QQV78126.1"/>
    <property type="molecule type" value="Genomic_DNA"/>
</dbReference>
<organism evidence="2 3">
    <name type="scientific">Sphingomonas aliaeris</name>
    <dbReference type="NCBI Taxonomy" id="2759526"/>
    <lineage>
        <taxon>Bacteria</taxon>
        <taxon>Pseudomonadati</taxon>
        <taxon>Pseudomonadota</taxon>
        <taxon>Alphaproteobacteria</taxon>
        <taxon>Sphingomonadales</taxon>
        <taxon>Sphingomonadaceae</taxon>
        <taxon>Sphingomonas</taxon>
    </lineage>
</organism>
<keyword evidence="1" id="KW-1133">Transmembrane helix</keyword>
<keyword evidence="1" id="KW-0812">Transmembrane</keyword>
<evidence type="ECO:0000313" key="3">
    <source>
        <dbReference type="Proteomes" id="UP000595894"/>
    </source>
</evidence>
<dbReference type="AlphaFoldDB" id="A0A974NWB1"/>
<proteinExistence type="predicted"/>
<name>A0A974NWB1_9SPHN</name>
<reference evidence="3" key="1">
    <citation type="submission" date="2020-09" db="EMBL/GenBank/DDBJ databases">
        <title>Sphingomonas sp., a new species isolated from pork steak.</title>
        <authorList>
            <person name="Heidler von Heilborn D."/>
        </authorList>
    </citation>
    <scope>NUCLEOTIDE SEQUENCE [LARGE SCALE GENOMIC DNA]</scope>
</reference>
<dbReference type="Proteomes" id="UP000595894">
    <property type="component" value="Chromosome"/>
</dbReference>
<dbReference type="KEGG" id="sari:H5J25_05235"/>
<feature type="transmembrane region" description="Helical" evidence="1">
    <location>
        <begin position="53"/>
        <end position="73"/>
    </location>
</feature>
<sequence>MTPPDLNDPAQLAAYRRELRYVARPLRFAGLAFAILGVLLVVARLIWWPVMPIAIPAAALALGAFNMVAGMAFRTLYHARRMKGDQGQDVA</sequence>
<keyword evidence="1" id="KW-0472">Membrane</keyword>
<accession>A0A974NWB1</accession>